<feature type="binding site" evidence="3">
    <location>
        <position position="101"/>
    </location>
    <ligand>
        <name>Zn(2+)</name>
        <dbReference type="ChEBI" id="CHEBI:29105"/>
        <label>2</label>
    </ligand>
</feature>
<keyword evidence="3" id="KW-0862">Zinc</keyword>
<name>A0A963Z572_9PROT</name>
<dbReference type="Pfam" id="PF01546">
    <property type="entry name" value="Peptidase_M20"/>
    <property type="match status" value="1"/>
</dbReference>
<accession>A0A963Z572</accession>
<keyword evidence="5" id="KW-1185">Reference proteome</keyword>
<gene>
    <name evidence="4" type="ORF">ACELLULO517_21175</name>
</gene>
<keyword evidence="2 4" id="KW-0378">Hydrolase</keyword>
<comment type="similarity">
    <text evidence="1">Belongs to the peptidase M20 family.</text>
</comment>
<dbReference type="Gene3D" id="3.30.70.360">
    <property type="match status" value="1"/>
</dbReference>
<dbReference type="Proteomes" id="UP000721844">
    <property type="component" value="Unassembled WGS sequence"/>
</dbReference>
<dbReference type="Gene3D" id="3.40.630.10">
    <property type="entry name" value="Zn peptidases"/>
    <property type="match status" value="1"/>
</dbReference>
<feature type="binding site" evidence="3">
    <location>
        <position position="136"/>
    </location>
    <ligand>
        <name>Zn(2+)</name>
        <dbReference type="ChEBI" id="CHEBI:29105"/>
        <label>2</label>
    </ligand>
</feature>
<feature type="binding site" evidence="3">
    <location>
        <position position="204"/>
    </location>
    <ligand>
        <name>Zn(2+)</name>
        <dbReference type="ChEBI" id="CHEBI:29105"/>
        <label>1</label>
    </ligand>
</feature>
<feature type="binding site" evidence="3">
    <location>
        <position position="90"/>
    </location>
    <ligand>
        <name>Zn(2+)</name>
        <dbReference type="ChEBI" id="CHEBI:29105"/>
        <label>1</label>
    </ligand>
</feature>
<dbReference type="GO" id="GO:0046872">
    <property type="term" value="F:metal ion binding"/>
    <property type="evidence" value="ECO:0007669"/>
    <property type="project" value="UniProtKB-KW"/>
</dbReference>
<dbReference type="PANTHER" id="PTHR32494:SF5">
    <property type="entry name" value="ALLANTOATE AMIDOHYDROLASE"/>
    <property type="match status" value="1"/>
</dbReference>
<sequence>MSTPSRPFRPNLPPDREIAPRLFQALHDMSFDGVGITREAYGPKETAAHALVRAEAEALGLSVSTDHAGNMYLVLKGAEPDLPQIVIGSHLDSVRTGGNYDGAAGVLAGLSVVSGLARAGFQPRRDVTVMLIRSEEAGSWFPVSYVGSRAALGRLPPEALDVPRMDDGRTLADHMTEEGFDPDAVRAGKAVLSPDNVAGFIELHIEQGPQLDEAEIPLGIVTGIPGSRRYREARIFGEYNHSGATPRRLRKDAAIAGAELAYRLDAEWAKLEEHGHVLVCTFCVLATAPEAGFTLIPGEAYFQLDMRSESRASVDLLHDALMRLVGEIERSRGVRFDLGPESGSLASPMDATIQAELAVAAESAGLPFRRMLSGGGHDTAAFAQAGIPACLMFVRNQHGSHNPREAMRIADFDAACDVIGRWVLARAS</sequence>
<feature type="binding site" evidence="3">
    <location>
        <position position="101"/>
    </location>
    <ligand>
        <name>Zn(2+)</name>
        <dbReference type="ChEBI" id="CHEBI:29105"/>
        <label>1</label>
    </ligand>
</feature>
<dbReference type="GO" id="GO:0016813">
    <property type="term" value="F:hydrolase activity, acting on carbon-nitrogen (but not peptide) bonds, in linear amidines"/>
    <property type="evidence" value="ECO:0007669"/>
    <property type="project" value="InterPro"/>
</dbReference>
<protein>
    <submittedName>
        <fullName evidence="4">Hydantoinase/carbamoylase family amidase</fullName>
        <ecNumber evidence="4">3.5.-.-</ecNumber>
    </submittedName>
</protein>
<dbReference type="NCBIfam" id="TIGR01879">
    <property type="entry name" value="hydantase"/>
    <property type="match status" value="1"/>
</dbReference>
<dbReference type="InterPro" id="IPR010158">
    <property type="entry name" value="Amidase_Cbmase"/>
</dbReference>
<evidence type="ECO:0000313" key="4">
    <source>
        <dbReference type="EMBL" id="MCB8882771.1"/>
    </source>
</evidence>
<comment type="cofactor">
    <cofactor evidence="3">
        <name>Zn(2+)</name>
        <dbReference type="ChEBI" id="CHEBI:29105"/>
    </cofactor>
    <text evidence="3">Binds 2 Zn(2+) ions per subunit.</text>
</comment>
<dbReference type="RefSeq" id="WP_227309427.1">
    <property type="nucleotide sequence ID" value="NZ_JAESVA010000009.1"/>
</dbReference>
<evidence type="ECO:0000313" key="5">
    <source>
        <dbReference type="Proteomes" id="UP000721844"/>
    </source>
</evidence>
<proteinExistence type="inferred from homology"/>
<reference evidence="4 5" key="1">
    <citation type="journal article" date="2021" name="Microorganisms">
        <title>Acidisoma silvae sp. nov. and Acidisomacellulosilytica sp. nov., Two Acidophilic Bacteria Isolated from Decaying Wood, Hydrolyzing Cellulose and Producing Poly-3-hydroxybutyrate.</title>
        <authorList>
            <person name="Mieszkin S."/>
            <person name="Pouder E."/>
            <person name="Uroz S."/>
            <person name="Simon-Colin C."/>
            <person name="Alain K."/>
        </authorList>
    </citation>
    <scope>NUCLEOTIDE SEQUENCE [LARGE SCALE GENOMIC DNA]</scope>
    <source>
        <strain evidence="4 5">HW T5.17</strain>
    </source>
</reference>
<dbReference type="PIRSF" id="PIRSF001235">
    <property type="entry name" value="Amidase_carbamoylase"/>
    <property type="match status" value="1"/>
</dbReference>
<evidence type="ECO:0000256" key="1">
    <source>
        <dbReference type="ARBA" id="ARBA00006153"/>
    </source>
</evidence>
<organism evidence="4 5">
    <name type="scientific">Acidisoma cellulosilyticum</name>
    <dbReference type="NCBI Taxonomy" id="2802395"/>
    <lineage>
        <taxon>Bacteria</taxon>
        <taxon>Pseudomonadati</taxon>
        <taxon>Pseudomonadota</taxon>
        <taxon>Alphaproteobacteria</taxon>
        <taxon>Acetobacterales</taxon>
        <taxon>Acidocellaceae</taxon>
        <taxon>Acidisoma</taxon>
    </lineage>
</organism>
<evidence type="ECO:0000256" key="3">
    <source>
        <dbReference type="PIRSR" id="PIRSR001235-1"/>
    </source>
</evidence>
<dbReference type="SUPFAM" id="SSF53187">
    <property type="entry name" value="Zn-dependent exopeptidases"/>
    <property type="match status" value="1"/>
</dbReference>
<keyword evidence="3" id="KW-0479">Metal-binding</keyword>
<dbReference type="InterPro" id="IPR002933">
    <property type="entry name" value="Peptidase_M20"/>
</dbReference>
<evidence type="ECO:0000256" key="2">
    <source>
        <dbReference type="ARBA" id="ARBA00022801"/>
    </source>
</evidence>
<dbReference type="AlphaFoldDB" id="A0A963Z572"/>
<feature type="binding site" evidence="3">
    <location>
        <position position="401"/>
    </location>
    <ligand>
        <name>Zn(2+)</name>
        <dbReference type="ChEBI" id="CHEBI:29105"/>
        <label>2</label>
    </ligand>
</feature>
<dbReference type="EC" id="3.5.-.-" evidence="4"/>
<dbReference type="EMBL" id="JAESVA010000009">
    <property type="protein sequence ID" value="MCB8882771.1"/>
    <property type="molecule type" value="Genomic_DNA"/>
</dbReference>
<dbReference type="SUPFAM" id="SSF55031">
    <property type="entry name" value="Bacterial exopeptidase dimerisation domain"/>
    <property type="match status" value="1"/>
</dbReference>
<comment type="caution">
    <text evidence="4">The sequence shown here is derived from an EMBL/GenBank/DDBJ whole genome shotgun (WGS) entry which is preliminary data.</text>
</comment>
<dbReference type="InterPro" id="IPR036264">
    <property type="entry name" value="Bact_exopeptidase_dim_dom"/>
</dbReference>
<dbReference type="PANTHER" id="PTHR32494">
    <property type="entry name" value="ALLANTOATE DEIMINASE-RELATED"/>
    <property type="match status" value="1"/>
</dbReference>